<keyword evidence="2" id="KW-1185">Reference proteome</keyword>
<organism evidence="1 2">
    <name type="scientific">Pleurodeles waltl</name>
    <name type="common">Iberian ribbed newt</name>
    <dbReference type="NCBI Taxonomy" id="8319"/>
    <lineage>
        <taxon>Eukaryota</taxon>
        <taxon>Metazoa</taxon>
        <taxon>Chordata</taxon>
        <taxon>Craniata</taxon>
        <taxon>Vertebrata</taxon>
        <taxon>Euteleostomi</taxon>
        <taxon>Amphibia</taxon>
        <taxon>Batrachia</taxon>
        <taxon>Caudata</taxon>
        <taxon>Salamandroidea</taxon>
        <taxon>Salamandridae</taxon>
        <taxon>Pleurodelinae</taxon>
        <taxon>Pleurodeles</taxon>
    </lineage>
</organism>
<comment type="caution">
    <text evidence="1">The sequence shown here is derived from an EMBL/GenBank/DDBJ whole genome shotgun (WGS) entry which is preliminary data.</text>
</comment>
<protein>
    <submittedName>
        <fullName evidence="1">Uncharacterized protein</fullName>
    </submittedName>
</protein>
<reference evidence="1" key="1">
    <citation type="journal article" date="2022" name="bioRxiv">
        <title>Sequencing and chromosome-scale assembly of the giantPleurodeles waltlgenome.</title>
        <authorList>
            <person name="Brown T."/>
            <person name="Elewa A."/>
            <person name="Iarovenko S."/>
            <person name="Subramanian E."/>
            <person name="Araus A.J."/>
            <person name="Petzold A."/>
            <person name="Susuki M."/>
            <person name="Suzuki K.-i.T."/>
            <person name="Hayashi T."/>
            <person name="Toyoda A."/>
            <person name="Oliveira C."/>
            <person name="Osipova E."/>
            <person name="Leigh N.D."/>
            <person name="Simon A."/>
            <person name="Yun M.H."/>
        </authorList>
    </citation>
    <scope>NUCLEOTIDE SEQUENCE</scope>
    <source>
        <strain evidence="1">20211129_DDA</strain>
        <tissue evidence="1">Liver</tissue>
    </source>
</reference>
<dbReference type="EMBL" id="JANPWB010000003">
    <property type="protein sequence ID" value="KAJ1201266.1"/>
    <property type="molecule type" value="Genomic_DNA"/>
</dbReference>
<evidence type="ECO:0000313" key="1">
    <source>
        <dbReference type="EMBL" id="KAJ1201266.1"/>
    </source>
</evidence>
<evidence type="ECO:0000313" key="2">
    <source>
        <dbReference type="Proteomes" id="UP001066276"/>
    </source>
</evidence>
<dbReference type="Proteomes" id="UP001066276">
    <property type="component" value="Chromosome 2_1"/>
</dbReference>
<name>A0AAV7VLM1_PLEWA</name>
<gene>
    <name evidence="1" type="ORF">NDU88_005079</name>
</gene>
<dbReference type="AlphaFoldDB" id="A0AAV7VLM1"/>
<sequence length="95" mass="10746">MTAPDTPLAVLDRTWYALQQMDAKIHNHTSQFEKVLQAILDTKTSLETKIDAVTQDVNLLRADHGKLSERVAETETDVAGMRPTMKERLYSLFGE</sequence>
<proteinExistence type="predicted"/>
<accession>A0AAV7VLM1</accession>